<organism evidence="3 4">
    <name type="scientific">Acetoanaerobium noterae</name>
    <dbReference type="NCBI Taxonomy" id="745369"/>
    <lineage>
        <taxon>Bacteria</taxon>
        <taxon>Bacillati</taxon>
        <taxon>Bacillota</taxon>
        <taxon>Clostridia</taxon>
        <taxon>Peptostreptococcales</taxon>
        <taxon>Filifactoraceae</taxon>
        <taxon>Acetoanaerobium</taxon>
    </lineage>
</organism>
<evidence type="ECO:0000313" key="3">
    <source>
        <dbReference type="EMBL" id="SKB45171.1"/>
    </source>
</evidence>
<dbReference type="RefSeq" id="WP_079589416.1">
    <property type="nucleotide sequence ID" value="NZ_FUYN01000003.1"/>
</dbReference>
<dbReference type="InterPro" id="IPR001482">
    <property type="entry name" value="T2SS/T4SS_dom"/>
</dbReference>
<feature type="domain" description="Bacterial type II secretion system protein E" evidence="2">
    <location>
        <begin position="195"/>
        <end position="209"/>
    </location>
</feature>
<dbReference type="CDD" id="cd01131">
    <property type="entry name" value="PilT"/>
    <property type="match status" value="1"/>
</dbReference>
<dbReference type="Gene3D" id="3.30.450.90">
    <property type="match status" value="1"/>
</dbReference>
<dbReference type="Gene3D" id="3.40.50.300">
    <property type="entry name" value="P-loop containing nucleotide triphosphate hydrolases"/>
    <property type="match status" value="1"/>
</dbReference>
<name>A0A1T5BCX4_9FIRM</name>
<dbReference type="PANTHER" id="PTHR30486:SF16">
    <property type="entry name" value="TWITCHING MOTILITY PROTEIN PILT"/>
    <property type="match status" value="1"/>
</dbReference>
<dbReference type="InterPro" id="IPR006321">
    <property type="entry name" value="PilT/PilU"/>
</dbReference>
<dbReference type="SUPFAM" id="SSF52540">
    <property type="entry name" value="P-loop containing nucleoside triphosphate hydrolases"/>
    <property type="match status" value="1"/>
</dbReference>
<evidence type="ECO:0000259" key="2">
    <source>
        <dbReference type="PROSITE" id="PS00662"/>
    </source>
</evidence>
<gene>
    <name evidence="3" type="ORF">SAMN02745120_1545</name>
</gene>
<evidence type="ECO:0000313" key="4">
    <source>
        <dbReference type="Proteomes" id="UP000243406"/>
    </source>
</evidence>
<reference evidence="4" key="1">
    <citation type="submission" date="2017-02" db="EMBL/GenBank/DDBJ databases">
        <authorList>
            <person name="Varghese N."/>
            <person name="Submissions S."/>
        </authorList>
    </citation>
    <scope>NUCLEOTIDE SEQUENCE [LARGE SCALE GENOMIC DNA]</scope>
    <source>
        <strain evidence="4">ATCC 35199</strain>
    </source>
</reference>
<dbReference type="PANTHER" id="PTHR30486">
    <property type="entry name" value="TWITCHING MOTILITY PROTEIN PILT"/>
    <property type="match status" value="1"/>
</dbReference>
<dbReference type="OrthoDB" id="9808272at2"/>
<dbReference type="PROSITE" id="PS00662">
    <property type="entry name" value="T2SP_E"/>
    <property type="match status" value="1"/>
</dbReference>
<dbReference type="Proteomes" id="UP000243406">
    <property type="component" value="Unassembled WGS sequence"/>
</dbReference>
<dbReference type="AlphaFoldDB" id="A0A1T5BCX4"/>
<dbReference type="InterPro" id="IPR027417">
    <property type="entry name" value="P-loop_NTPase"/>
</dbReference>
<dbReference type="Pfam" id="PF00437">
    <property type="entry name" value="T2SSE"/>
    <property type="match status" value="1"/>
</dbReference>
<proteinExistence type="inferred from homology"/>
<protein>
    <submittedName>
        <fullName evidence="3">Twitching motility protein PilT</fullName>
    </submittedName>
</protein>
<dbReference type="EMBL" id="FUYN01000003">
    <property type="protein sequence ID" value="SKB45171.1"/>
    <property type="molecule type" value="Genomic_DNA"/>
</dbReference>
<dbReference type="GO" id="GO:0005524">
    <property type="term" value="F:ATP binding"/>
    <property type="evidence" value="ECO:0007669"/>
    <property type="project" value="InterPro"/>
</dbReference>
<dbReference type="InterPro" id="IPR050921">
    <property type="entry name" value="T4SS_GSP_E_ATPase"/>
</dbReference>
<evidence type="ECO:0000256" key="1">
    <source>
        <dbReference type="ARBA" id="ARBA00006611"/>
    </source>
</evidence>
<dbReference type="InterPro" id="IPR003593">
    <property type="entry name" value="AAA+_ATPase"/>
</dbReference>
<dbReference type="NCBIfam" id="TIGR01420">
    <property type="entry name" value="pilT_fam"/>
    <property type="match status" value="1"/>
</dbReference>
<keyword evidence="4" id="KW-1185">Reference proteome</keyword>
<comment type="similarity">
    <text evidence="1">Belongs to the GSP E family.</text>
</comment>
<dbReference type="GO" id="GO:0016887">
    <property type="term" value="F:ATP hydrolysis activity"/>
    <property type="evidence" value="ECO:0007669"/>
    <property type="project" value="InterPro"/>
</dbReference>
<accession>A0A1T5BCX4</accession>
<sequence>MIELQSLLKEAVDKMASDIFISVGVPPTLKINGQLIKADDEKLNPETAKKMISELFKTEEDFLDFVKAGEKDFSTSLAGIGRFRVAAYIQRGSMAAAIRVLRFESLDLGQLNIPTEILDFHSKKKGLILVTGPTGSGKSTTLSAIISLINKKRSCHILTLEDPIEYLHKHDKSIVDQREIGIDTKSYSMALKSALRQAPDVILIGEMRDYETVSIALTAAETGHLVLSTLHTTSAAKTIDRIIDVFEPSQQQQIRVQLSTVLTAVVTQQLLPSIDDSRIPAFEVMIANPNIRNLIREAKIPQIDAAIQTGRAFGMMSMDMSIANLYNEGKITKETALAYAVNPEGITKYFK</sequence>
<dbReference type="SMART" id="SM00382">
    <property type="entry name" value="AAA"/>
    <property type="match status" value="1"/>
</dbReference>